<dbReference type="AlphaFoldDB" id="A0A9Q3DIQ7"/>
<comment type="caution">
    <text evidence="1">The sequence shown here is derived from an EMBL/GenBank/DDBJ whole genome shotgun (WGS) entry which is preliminary data.</text>
</comment>
<dbReference type="Proteomes" id="UP000765509">
    <property type="component" value="Unassembled WGS sequence"/>
</dbReference>
<sequence>MSRITLLIPLPNFFGAPKCPHNPTQHSLKVSQLSSSWKSWPREDSQTFQAGFPLVRHESIHQVLCLILSTMFKKQEYSSQEVWTPQTSTNSKWSLDLSFNGFYHSTATVQFL</sequence>
<organism evidence="1 2">
    <name type="scientific">Austropuccinia psidii MF-1</name>
    <dbReference type="NCBI Taxonomy" id="1389203"/>
    <lineage>
        <taxon>Eukaryota</taxon>
        <taxon>Fungi</taxon>
        <taxon>Dikarya</taxon>
        <taxon>Basidiomycota</taxon>
        <taxon>Pucciniomycotina</taxon>
        <taxon>Pucciniomycetes</taxon>
        <taxon>Pucciniales</taxon>
        <taxon>Sphaerophragmiaceae</taxon>
        <taxon>Austropuccinia</taxon>
    </lineage>
</organism>
<protein>
    <submittedName>
        <fullName evidence="1">Uncharacterized protein</fullName>
    </submittedName>
</protein>
<keyword evidence="2" id="KW-1185">Reference proteome</keyword>
<reference evidence="1" key="1">
    <citation type="submission" date="2021-03" db="EMBL/GenBank/DDBJ databases">
        <title>Draft genome sequence of rust myrtle Austropuccinia psidii MF-1, a brazilian biotype.</title>
        <authorList>
            <person name="Quecine M.C."/>
            <person name="Pachon D.M.R."/>
            <person name="Bonatelli M.L."/>
            <person name="Correr F.H."/>
            <person name="Franceschini L.M."/>
            <person name="Leite T.F."/>
            <person name="Margarido G.R.A."/>
            <person name="Almeida C.A."/>
            <person name="Ferrarezi J.A."/>
            <person name="Labate C.A."/>
        </authorList>
    </citation>
    <scope>NUCLEOTIDE SEQUENCE</scope>
    <source>
        <strain evidence="1">MF-1</strain>
    </source>
</reference>
<gene>
    <name evidence="1" type="ORF">O181_042113</name>
</gene>
<name>A0A9Q3DIQ7_9BASI</name>
<evidence type="ECO:0000313" key="2">
    <source>
        <dbReference type="Proteomes" id="UP000765509"/>
    </source>
</evidence>
<accession>A0A9Q3DIQ7</accession>
<proteinExistence type="predicted"/>
<dbReference type="EMBL" id="AVOT02016795">
    <property type="protein sequence ID" value="MBW0502398.1"/>
    <property type="molecule type" value="Genomic_DNA"/>
</dbReference>
<evidence type="ECO:0000313" key="1">
    <source>
        <dbReference type="EMBL" id="MBW0502398.1"/>
    </source>
</evidence>